<proteinExistence type="predicted"/>
<evidence type="ECO:0000313" key="1">
    <source>
        <dbReference type="EMBL" id="GIZ39636.1"/>
    </source>
</evidence>
<dbReference type="EMBL" id="BOLY01000002">
    <property type="protein sequence ID" value="GIZ39636.1"/>
    <property type="molecule type" value="Genomic_DNA"/>
</dbReference>
<dbReference type="GeneID" id="68288586"/>
<organism evidence="1 2">
    <name type="scientific">Cercospora kikuchii</name>
    <dbReference type="NCBI Taxonomy" id="84275"/>
    <lineage>
        <taxon>Eukaryota</taxon>
        <taxon>Fungi</taxon>
        <taxon>Dikarya</taxon>
        <taxon>Ascomycota</taxon>
        <taxon>Pezizomycotina</taxon>
        <taxon>Dothideomycetes</taxon>
        <taxon>Dothideomycetidae</taxon>
        <taxon>Mycosphaerellales</taxon>
        <taxon>Mycosphaerellaceae</taxon>
        <taxon>Cercospora</taxon>
    </lineage>
</organism>
<name>A0A9P3CDF0_9PEZI</name>
<evidence type="ECO:0008006" key="3">
    <source>
        <dbReference type="Google" id="ProtNLM"/>
    </source>
</evidence>
<accession>A0A9P3CDF0</accession>
<dbReference type="AlphaFoldDB" id="A0A9P3CDF0"/>
<protein>
    <recommendedName>
        <fullName evidence="3">Protein kinase domain-containing protein</fullName>
    </recommendedName>
</protein>
<sequence length="108" mass="12268">MARTGSSVSLRRLEAQRKQESDIIYTTHGSVVWKRDIRPVGRGGFGEVYREECVQGHSRGALRAVKAIQKPNSMMVSKIDYSKELEAIARFSQPQLRKCCLQETYHLG</sequence>
<dbReference type="SUPFAM" id="SSF56112">
    <property type="entry name" value="Protein kinase-like (PK-like)"/>
    <property type="match status" value="1"/>
</dbReference>
<comment type="caution">
    <text evidence="1">The sequence shown here is derived from an EMBL/GenBank/DDBJ whole genome shotgun (WGS) entry which is preliminary data.</text>
</comment>
<dbReference type="Gene3D" id="3.30.200.20">
    <property type="entry name" value="Phosphorylase Kinase, domain 1"/>
    <property type="match status" value="1"/>
</dbReference>
<reference evidence="1 2" key="1">
    <citation type="submission" date="2021-01" db="EMBL/GenBank/DDBJ databases">
        <title>Cercospora kikuchii MAFF 305040 whole genome shotgun sequence.</title>
        <authorList>
            <person name="Kashiwa T."/>
            <person name="Suzuki T."/>
        </authorList>
    </citation>
    <scope>NUCLEOTIDE SEQUENCE [LARGE SCALE GENOMIC DNA]</scope>
    <source>
        <strain evidence="1 2">MAFF 305040</strain>
    </source>
</reference>
<dbReference type="InterPro" id="IPR011009">
    <property type="entry name" value="Kinase-like_dom_sf"/>
</dbReference>
<keyword evidence="2" id="KW-1185">Reference proteome</keyword>
<dbReference type="Proteomes" id="UP000825890">
    <property type="component" value="Unassembled WGS sequence"/>
</dbReference>
<evidence type="ECO:0000313" key="2">
    <source>
        <dbReference type="Proteomes" id="UP000825890"/>
    </source>
</evidence>
<gene>
    <name evidence="1" type="ORF">CKM354_000301100</name>
</gene>
<dbReference type="OrthoDB" id="10252171at2759"/>
<dbReference type="RefSeq" id="XP_044654123.1">
    <property type="nucleotide sequence ID" value="XM_044798188.1"/>
</dbReference>